<protein>
    <submittedName>
        <fullName evidence="2">Uncharacterized protein</fullName>
    </submittedName>
</protein>
<reference evidence="2" key="2">
    <citation type="submission" date="2020-09" db="EMBL/GenBank/DDBJ databases">
        <authorList>
            <person name="Sun Q."/>
            <person name="Zhou Y."/>
        </authorList>
    </citation>
    <scope>NUCLEOTIDE SEQUENCE</scope>
    <source>
        <strain evidence="2">CGMCC 1.16012</strain>
    </source>
</reference>
<comment type="caution">
    <text evidence="2">The sequence shown here is derived from an EMBL/GenBank/DDBJ whole genome shotgun (WGS) entry which is preliminary data.</text>
</comment>
<feature type="compositionally biased region" description="Polar residues" evidence="1">
    <location>
        <begin position="107"/>
        <end position="117"/>
    </location>
</feature>
<keyword evidence="3" id="KW-1185">Reference proteome</keyword>
<organism evidence="2 3">
    <name type="scientific">Actibacterium pelagium</name>
    <dbReference type="NCBI Taxonomy" id="2029103"/>
    <lineage>
        <taxon>Bacteria</taxon>
        <taxon>Pseudomonadati</taxon>
        <taxon>Pseudomonadota</taxon>
        <taxon>Alphaproteobacteria</taxon>
        <taxon>Rhodobacterales</taxon>
        <taxon>Roseobacteraceae</taxon>
        <taxon>Actibacterium</taxon>
    </lineage>
</organism>
<sequence length="126" mass="14006">MRLVIAAVVVSNFIATTVYSNSIDAMSLFNVCTAKHDSEEELHNQLSALGLNRIHFDMGVDLASSIEKREPEGLATIFWLTQVLGTSKYQEKRLKIDLKHELENRDANFSSPSSNGTAGCIRPPKR</sequence>
<gene>
    <name evidence="2" type="ORF">GCM10011517_03660</name>
</gene>
<dbReference type="EMBL" id="BMKN01000001">
    <property type="protein sequence ID" value="GGE39180.1"/>
    <property type="molecule type" value="Genomic_DNA"/>
</dbReference>
<evidence type="ECO:0000256" key="1">
    <source>
        <dbReference type="SAM" id="MobiDB-lite"/>
    </source>
</evidence>
<evidence type="ECO:0000313" key="3">
    <source>
        <dbReference type="Proteomes" id="UP000606730"/>
    </source>
</evidence>
<accession>A0A917EGS5</accession>
<name>A0A917EGS5_9RHOB</name>
<evidence type="ECO:0000313" key="2">
    <source>
        <dbReference type="EMBL" id="GGE39180.1"/>
    </source>
</evidence>
<dbReference type="Proteomes" id="UP000606730">
    <property type="component" value="Unassembled WGS sequence"/>
</dbReference>
<reference evidence="2" key="1">
    <citation type="journal article" date="2014" name="Int. J. Syst. Evol. Microbiol.">
        <title>Complete genome sequence of Corynebacterium casei LMG S-19264T (=DSM 44701T), isolated from a smear-ripened cheese.</title>
        <authorList>
            <consortium name="US DOE Joint Genome Institute (JGI-PGF)"/>
            <person name="Walter F."/>
            <person name="Albersmeier A."/>
            <person name="Kalinowski J."/>
            <person name="Ruckert C."/>
        </authorList>
    </citation>
    <scope>NUCLEOTIDE SEQUENCE</scope>
    <source>
        <strain evidence="2">CGMCC 1.16012</strain>
    </source>
</reference>
<proteinExistence type="predicted"/>
<dbReference type="AlphaFoldDB" id="A0A917EGS5"/>
<dbReference type="RefSeq" id="WP_095596705.1">
    <property type="nucleotide sequence ID" value="NZ_BMKN01000001.1"/>
</dbReference>
<feature type="region of interest" description="Disordered" evidence="1">
    <location>
        <begin position="105"/>
        <end position="126"/>
    </location>
</feature>